<dbReference type="EMBL" id="JACEEZ010024548">
    <property type="protein sequence ID" value="KAG0710088.1"/>
    <property type="molecule type" value="Genomic_DNA"/>
</dbReference>
<comment type="caution">
    <text evidence="2">The sequence shown here is derived from an EMBL/GenBank/DDBJ whole genome shotgun (WGS) entry which is preliminary data.</text>
</comment>
<keyword evidence="3" id="KW-1185">Reference proteome</keyword>
<evidence type="ECO:0000313" key="3">
    <source>
        <dbReference type="Proteomes" id="UP000770661"/>
    </source>
</evidence>
<proteinExistence type="predicted"/>
<feature type="region of interest" description="Disordered" evidence="1">
    <location>
        <begin position="67"/>
        <end position="114"/>
    </location>
</feature>
<reference evidence="2" key="1">
    <citation type="submission" date="2020-07" db="EMBL/GenBank/DDBJ databases">
        <title>The High-quality genome of the commercially important snow crab, Chionoecetes opilio.</title>
        <authorList>
            <person name="Jeong J.-H."/>
            <person name="Ryu S."/>
        </authorList>
    </citation>
    <scope>NUCLEOTIDE SEQUENCE</scope>
    <source>
        <strain evidence="2">MADBK_172401_WGS</strain>
        <tissue evidence="2">Digestive gland</tissue>
    </source>
</reference>
<sequence>MQGEERVRLTQEYAVSNLVKLDVDLPDTPPPHQHLMACGVFEGVEVCGREGMWAWMCEGVGRTWNERLKEEEEEQEEQEEEEEEEEEEQEEEEEEEQEEEEEEEQEEEEEEEDF</sequence>
<name>A0A8J5BTY0_CHIOP</name>
<evidence type="ECO:0000256" key="1">
    <source>
        <dbReference type="SAM" id="MobiDB-lite"/>
    </source>
</evidence>
<gene>
    <name evidence="2" type="ORF">GWK47_023520</name>
</gene>
<evidence type="ECO:0000313" key="2">
    <source>
        <dbReference type="EMBL" id="KAG0710088.1"/>
    </source>
</evidence>
<dbReference type="OrthoDB" id="6382514at2759"/>
<protein>
    <submittedName>
        <fullName evidence="2">Uncharacterized protein</fullName>
    </submittedName>
</protein>
<accession>A0A8J5BTY0</accession>
<dbReference type="AlphaFoldDB" id="A0A8J5BTY0"/>
<organism evidence="2 3">
    <name type="scientific">Chionoecetes opilio</name>
    <name type="common">Atlantic snow crab</name>
    <name type="synonym">Cancer opilio</name>
    <dbReference type="NCBI Taxonomy" id="41210"/>
    <lineage>
        <taxon>Eukaryota</taxon>
        <taxon>Metazoa</taxon>
        <taxon>Ecdysozoa</taxon>
        <taxon>Arthropoda</taxon>
        <taxon>Crustacea</taxon>
        <taxon>Multicrustacea</taxon>
        <taxon>Malacostraca</taxon>
        <taxon>Eumalacostraca</taxon>
        <taxon>Eucarida</taxon>
        <taxon>Decapoda</taxon>
        <taxon>Pleocyemata</taxon>
        <taxon>Brachyura</taxon>
        <taxon>Eubrachyura</taxon>
        <taxon>Majoidea</taxon>
        <taxon>Majidae</taxon>
        <taxon>Chionoecetes</taxon>
    </lineage>
</organism>
<dbReference type="Proteomes" id="UP000770661">
    <property type="component" value="Unassembled WGS sequence"/>
</dbReference>
<feature type="compositionally biased region" description="Acidic residues" evidence="1">
    <location>
        <begin position="71"/>
        <end position="114"/>
    </location>
</feature>